<dbReference type="STRING" id="515897.SAMN05421849_2409"/>
<proteinExistence type="predicted"/>
<dbReference type="InterPro" id="IPR041289">
    <property type="entry name" value="Bact_RF_family3"/>
</dbReference>
<evidence type="ECO:0000256" key="1">
    <source>
        <dbReference type="SAM" id="MobiDB-lite"/>
    </source>
</evidence>
<reference evidence="2 3" key="1">
    <citation type="submission" date="2017-01" db="EMBL/GenBank/DDBJ databases">
        <authorList>
            <person name="Mah S.A."/>
            <person name="Swanson W.J."/>
            <person name="Moy G.W."/>
            <person name="Vacquier V.D."/>
        </authorList>
    </citation>
    <scope>NUCLEOTIDE SEQUENCE [LARGE SCALE GENOMIC DNA]</scope>
    <source>
        <strain evidence="2 3">DSM 21219</strain>
    </source>
</reference>
<evidence type="ECO:0000313" key="3">
    <source>
        <dbReference type="Proteomes" id="UP000192455"/>
    </source>
</evidence>
<name>A0A1R3X788_9RHOB</name>
<dbReference type="RefSeq" id="WP_076650280.1">
    <property type="nucleotide sequence ID" value="NZ_FTPS01000002.1"/>
</dbReference>
<evidence type="ECO:0000313" key="2">
    <source>
        <dbReference type="EMBL" id="SIT86766.1"/>
    </source>
</evidence>
<dbReference type="EMBL" id="FTPS01000002">
    <property type="protein sequence ID" value="SIT86766.1"/>
    <property type="molecule type" value="Genomic_DNA"/>
</dbReference>
<dbReference type="AlphaFoldDB" id="A0A1R3X788"/>
<organism evidence="2 3">
    <name type="scientific">Pontibaca methylaminivorans</name>
    <dbReference type="NCBI Taxonomy" id="515897"/>
    <lineage>
        <taxon>Bacteria</taxon>
        <taxon>Pseudomonadati</taxon>
        <taxon>Pseudomonadota</taxon>
        <taxon>Alphaproteobacteria</taxon>
        <taxon>Rhodobacterales</taxon>
        <taxon>Roseobacteraceae</taxon>
        <taxon>Pontibaca</taxon>
    </lineage>
</organism>
<gene>
    <name evidence="2" type="ORF">SAMN05421849_2409</name>
</gene>
<dbReference type="Proteomes" id="UP000192455">
    <property type="component" value="Unassembled WGS sequence"/>
</dbReference>
<dbReference type="OrthoDB" id="242138at2"/>
<keyword evidence="3" id="KW-1185">Reference proteome</keyword>
<protein>
    <submittedName>
        <fullName evidence="2">Uncharacterized protein</fullName>
    </submittedName>
</protein>
<dbReference type="Pfam" id="PF18845">
    <property type="entry name" value="baeRF_family3"/>
    <property type="match status" value="1"/>
</dbReference>
<accession>A0A1R3X788</accession>
<feature type="region of interest" description="Disordered" evidence="1">
    <location>
        <begin position="160"/>
        <end position="184"/>
    </location>
</feature>
<sequence>MDALARDYPTLLAEREPPCLSLYQPTHRTIPDRQQDRIRFRNLVRELETSLQQKYPKREIAPLLAPFHDLAEDTEFWNHAQDGVAVFGAPGLFKVYRLQRSVRELAIVAESFHTKPLMRILQSGDRYHVLGIGRREMRLFEGDRYTLDEIEPAAGVPRTAGEVIGDQDTGPERSNRVYGSAGSQVTTSHGMDLRRAEMDNEAERFFRAVDAAVLTHHSQPTGKPLLLAALAEHHHRFRSISRNPHLLDEAIDVDVDAVPADDLRERAWRIILPRYLARLDGLIERFGTAQARHAGSVDLADIAREAVNGRIETLLVEADREIPGRFDDATGAIEFAPLEDPGVDDLLDDIGEHVLRMGGEVVIVPAESMPSDTGLAAIYRH</sequence>